<keyword evidence="1" id="KW-0812">Transmembrane</keyword>
<dbReference type="Proteomes" id="UP001169760">
    <property type="component" value="Unassembled WGS sequence"/>
</dbReference>
<feature type="transmembrane region" description="Helical" evidence="1">
    <location>
        <begin position="35"/>
        <end position="55"/>
    </location>
</feature>
<accession>A0AAW7X481</accession>
<organism evidence="2 3">
    <name type="scientific">Saccharophagus degradans</name>
    <dbReference type="NCBI Taxonomy" id="86304"/>
    <lineage>
        <taxon>Bacteria</taxon>
        <taxon>Pseudomonadati</taxon>
        <taxon>Pseudomonadota</taxon>
        <taxon>Gammaproteobacteria</taxon>
        <taxon>Cellvibrionales</taxon>
        <taxon>Cellvibrionaceae</taxon>
        <taxon>Saccharophagus</taxon>
    </lineage>
</organism>
<evidence type="ECO:0000313" key="3">
    <source>
        <dbReference type="Proteomes" id="UP001169760"/>
    </source>
</evidence>
<proteinExistence type="predicted"/>
<reference evidence="2" key="1">
    <citation type="submission" date="2023-07" db="EMBL/GenBank/DDBJ databases">
        <title>Genome content predicts the carbon catabolic preferences of heterotrophic bacteria.</title>
        <authorList>
            <person name="Gralka M."/>
        </authorList>
    </citation>
    <scope>NUCLEOTIDE SEQUENCE</scope>
    <source>
        <strain evidence="2">I3M17_2</strain>
    </source>
</reference>
<comment type="caution">
    <text evidence="2">The sequence shown here is derived from an EMBL/GenBank/DDBJ whole genome shotgun (WGS) entry which is preliminary data.</text>
</comment>
<evidence type="ECO:0000313" key="2">
    <source>
        <dbReference type="EMBL" id="MDO6422350.1"/>
    </source>
</evidence>
<keyword evidence="1" id="KW-1133">Transmembrane helix</keyword>
<protein>
    <submittedName>
        <fullName evidence="2">Uncharacterized protein</fullName>
    </submittedName>
</protein>
<dbReference type="AlphaFoldDB" id="A0AAW7X481"/>
<sequence>MKIQLTDAEAEKVYQILGEDFFKQLDAQQRRKRTVTMVAIITAPIIAGLTIYFVLKTFLL</sequence>
<gene>
    <name evidence="2" type="ORF">Q4521_07680</name>
</gene>
<evidence type="ECO:0000256" key="1">
    <source>
        <dbReference type="SAM" id="Phobius"/>
    </source>
</evidence>
<name>A0AAW7X481_9GAMM</name>
<dbReference type="RefSeq" id="WP_216063167.1">
    <property type="nucleotide sequence ID" value="NZ_JAHKPP010000009.1"/>
</dbReference>
<dbReference type="EMBL" id="JAUOPB010000005">
    <property type="protein sequence ID" value="MDO6422350.1"/>
    <property type="molecule type" value="Genomic_DNA"/>
</dbReference>
<keyword evidence="1" id="KW-0472">Membrane</keyword>